<dbReference type="Proteomes" id="UP000451233">
    <property type="component" value="Unassembled WGS sequence"/>
</dbReference>
<dbReference type="AlphaFoldDB" id="A0A7K1XXM8"/>
<dbReference type="InterPro" id="IPR036388">
    <property type="entry name" value="WH-like_DNA-bd_sf"/>
</dbReference>
<evidence type="ECO:0000256" key="4">
    <source>
        <dbReference type="ARBA" id="ARBA00022803"/>
    </source>
</evidence>
<evidence type="ECO:0000313" key="8">
    <source>
        <dbReference type="EMBL" id="MXV15702.1"/>
    </source>
</evidence>
<dbReference type="RefSeq" id="WP_160906679.1">
    <property type="nucleotide sequence ID" value="NZ_WVHS01000002.1"/>
</dbReference>
<evidence type="ECO:0008006" key="10">
    <source>
        <dbReference type="Google" id="ProtNLM"/>
    </source>
</evidence>
<protein>
    <recommendedName>
        <fullName evidence="10">Tetratricopeptide repeat protein</fullName>
    </recommendedName>
</protein>
<dbReference type="GO" id="GO:0006355">
    <property type="term" value="P:regulation of DNA-templated transcription"/>
    <property type="evidence" value="ECO:0007669"/>
    <property type="project" value="InterPro"/>
</dbReference>
<comment type="caution">
    <text evidence="8">The sequence shown here is derived from an EMBL/GenBank/DDBJ whole genome shotgun (WGS) entry which is preliminary data.</text>
</comment>
<evidence type="ECO:0000256" key="5">
    <source>
        <dbReference type="ARBA" id="ARBA00038253"/>
    </source>
</evidence>
<dbReference type="InterPro" id="IPR051476">
    <property type="entry name" value="Bac_ResReg_Asp_Phosphatase"/>
</dbReference>
<keyword evidence="4 6" id="KW-0802">TPR repeat</keyword>
<dbReference type="InterPro" id="IPR011990">
    <property type="entry name" value="TPR-like_helical_dom_sf"/>
</dbReference>
<keyword evidence="9" id="KW-1185">Reference proteome</keyword>
<accession>A0A7K1XXM8</accession>
<dbReference type="Pfam" id="PF13374">
    <property type="entry name" value="TPR_10"/>
    <property type="match status" value="1"/>
</dbReference>
<evidence type="ECO:0000256" key="2">
    <source>
        <dbReference type="ARBA" id="ARBA00022490"/>
    </source>
</evidence>
<keyword evidence="2" id="KW-0963">Cytoplasm</keyword>
<dbReference type="Gene3D" id="1.10.10.10">
    <property type="entry name" value="Winged helix-like DNA-binding domain superfamily/Winged helix DNA-binding domain"/>
    <property type="match status" value="1"/>
</dbReference>
<dbReference type="InterPro" id="IPR019734">
    <property type="entry name" value="TPR_rpt"/>
</dbReference>
<evidence type="ECO:0000256" key="1">
    <source>
        <dbReference type="ARBA" id="ARBA00004496"/>
    </source>
</evidence>
<keyword evidence="3" id="KW-0677">Repeat</keyword>
<dbReference type="Gene3D" id="1.25.40.10">
    <property type="entry name" value="Tetratricopeptide repeat domain"/>
    <property type="match status" value="2"/>
</dbReference>
<keyword evidence="7" id="KW-0472">Membrane</keyword>
<dbReference type="PANTHER" id="PTHR46630">
    <property type="entry name" value="TETRATRICOPEPTIDE REPEAT PROTEIN 29"/>
    <property type="match status" value="1"/>
</dbReference>
<dbReference type="GO" id="GO:0003677">
    <property type="term" value="F:DNA binding"/>
    <property type="evidence" value="ECO:0007669"/>
    <property type="project" value="InterPro"/>
</dbReference>
<gene>
    <name evidence="8" type="ORF">GS398_10340</name>
</gene>
<dbReference type="PROSITE" id="PS50005">
    <property type="entry name" value="TPR"/>
    <property type="match status" value="1"/>
</dbReference>
<feature type="repeat" description="TPR" evidence="6">
    <location>
        <begin position="212"/>
        <end position="245"/>
    </location>
</feature>
<reference evidence="8 9" key="1">
    <citation type="submission" date="2019-11" db="EMBL/GenBank/DDBJ databases">
        <title>Pedobacter sp. HMF7056 Genome sequencing and assembly.</title>
        <authorList>
            <person name="Kang H."/>
            <person name="Kim H."/>
            <person name="Joh K."/>
        </authorList>
    </citation>
    <scope>NUCLEOTIDE SEQUENCE [LARGE SCALE GENOMIC DNA]</scope>
    <source>
        <strain evidence="8 9">HMF7056</strain>
    </source>
</reference>
<dbReference type="SMART" id="SM00028">
    <property type="entry name" value="TPR"/>
    <property type="match status" value="4"/>
</dbReference>
<evidence type="ECO:0000256" key="6">
    <source>
        <dbReference type="PROSITE-ProRule" id="PRU00339"/>
    </source>
</evidence>
<dbReference type="SUPFAM" id="SSF46894">
    <property type="entry name" value="C-terminal effector domain of the bipartite response regulators"/>
    <property type="match status" value="1"/>
</dbReference>
<evidence type="ECO:0000256" key="3">
    <source>
        <dbReference type="ARBA" id="ARBA00022737"/>
    </source>
</evidence>
<sequence length="591" mass="68469">MVIYKFTSWYPHGVMWTLCFVMLPALSKPAKVFTAAATVGEIRRLPEPDRIKRAVAIYKERFRKADEATTERAMDELLKIAAEITDKKLECAVYELWADYYSVNRGFNQRSDELYEQAIRLAQTYRLPYETGLYLYKKGMYYATYKKNTEACLYFLRSREQLSAIGFARVPDCGLLLGNVASFYYTLGDYENARTLLLEALRYQVTAPRDLVNFTNTLGLIYRNCGHYDKAMVQFNKAVQLAGKSNDSVWVTIAKGNIGSVYFYQKDYARALPYLELDYKASAAYGDKVNAAAAMLRMARISFEEGRSGEAAARLGIAEELIRNYPGQLQLWIRLHEMRSEIYQQQKDFGRALIELKKTQAAKDTLAAHNNIEAVERVRLKWKTTNYLSTLNKLETRAEIEKVRRNGMLIVMALLLVIFFLIYNRARLKSAKDHQLLELEKRRLDAELASTSSLLQQYIENLLQKNLMIENIRNERAHLQVLPDSPEKTEELVNLEKLMQATIITDEKWTEFKRLFMKVHQGFFTELRKKYTNLTETDLRIITLIRLRLGNREMANMLGITIDGVKKSKQRLRKKMGLSEEPSLEKTIESI</sequence>
<evidence type="ECO:0000313" key="9">
    <source>
        <dbReference type="Proteomes" id="UP000451233"/>
    </source>
</evidence>
<name>A0A7K1XXM8_9SPHI</name>
<dbReference type="InterPro" id="IPR016032">
    <property type="entry name" value="Sig_transdc_resp-reg_C-effctor"/>
</dbReference>
<keyword evidence="7" id="KW-0812">Transmembrane</keyword>
<dbReference type="GO" id="GO:0005737">
    <property type="term" value="C:cytoplasm"/>
    <property type="evidence" value="ECO:0007669"/>
    <property type="project" value="UniProtKB-SubCell"/>
</dbReference>
<feature type="transmembrane region" description="Helical" evidence="7">
    <location>
        <begin position="406"/>
        <end position="423"/>
    </location>
</feature>
<evidence type="ECO:0000256" key="7">
    <source>
        <dbReference type="SAM" id="Phobius"/>
    </source>
</evidence>
<keyword evidence="7" id="KW-1133">Transmembrane helix</keyword>
<dbReference type="EMBL" id="WVHS01000002">
    <property type="protein sequence ID" value="MXV15702.1"/>
    <property type="molecule type" value="Genomic_DNA"/>
</dbReference>
<dbReference type="Pfam" id="PF13181">
    <property type="entry name" value="TPR_8"/>
    <property type="match status" value="1"/>
</dbReference>
<comment type="subcellular location">
    <subcellularLocation>
        <location evidence="1">Cytoplasm</location>
    </subcellularLocation>
</comment>
<comment type="similarity">
    <text evidence="5">Belongs to the Rap family.</text>
</comment>
<proteinExistence type="inferred from homology"/>
<dbReference type="PANTHER" id="PTHR46630:SF1">
    <property type="entry name" value="TETRATRICOPEPTIDE REPEAT PROTEIN 29"/>
    <property type="match status" value="1"/>
</dbReference>
<organism evidence="8 9">
    <name type="scientific">Hufsiella ginkgonis</name>
    <dbReference type="NCBI Taxonomy" id="2695274"/>
    <lineage>
        <taxon>Bacteria</taxon>
        <taxon>Pseudomonadati</taxon>
        <taxon>Bacteroidota</taxon>
        <taxon>Sphingobacteriia</taxon>
        <taxon>Sphingobacteriales</taxon>
        <taxon>Sphingobacteriaceae</taxon>
        <taxon>Hufsiella</taxon>
    </lineage>
</organism>
<dbReference type="SUPFAM" id="SSF48452">
    <property type="entry name" value="TPR-like"/>
    <property type="match status" value="2"/>
</dbReference>